<accession>A0A6J6FRS4</accession>
<feature type="region of interest" description="Disordered" evidence="1">
    <location>
        <begin position="109"/>
        <end position="207"/>
    </location>
</feature>
<reference evidence="2" key="1">
    <citation type="submission" date="2020-05" db="EMBL/GenBank/DDBJ databases">
        <authorList>
            <person name="Chiriac C."/>
            <person name="Salcher M."/>
            <person name="Ghai R."/>
            <person name="Kavagutti S V."/>
        </authorList>
    </citation>
    <scope>NUCLEOTIDE SEQUENCE</scope>
</reference>
<dbReference type="EMBL" id="CAEZSR010000237">
    <property type="protein sequence ID" value="CAB4591792.1"/>
    <property type="molecule type" value="Genomic_DNA"/>
</dbReference>
<evidence type="ECO:0000313" key="2">
    <source>
        <dbReference type="EMBL" id="CAB4591792.1"/>
    </source>
</evidence>
<feature type="compositionally biased region" description="Basic and acidic residues" evidence="1">
    <location>
        <begin position="124"/>
        <end position="166"/>
    </location>
</feature>
<protein>
    <submittedName>
        <fullName evidence="2">Unannotated protein</fullName>
    </submittedName>
</protein>
<gene>
    <name evidence="2" type="ORF">UFOPK1493_03785</name>
</gene>
<name>A0A6J6FRS4_9ZZZZ</name>
<feature type="compositionally biased region" description="Basic and acidic residues" evidence="1">
    <location>
        <begin position="13"/>
        <end position="23"/>
    </location>
</feature>
<feature type="region of interest" description="Disordered" evidence="1">
    <location>
        <begin position="235"/>
        <end position="290"/>
    </location>
</feature>
<feature type="region of interest" description="Disordered" evidence="1">
    <location>
        <begin position="1"/>
        <end position="39"/>
    </location>
</feature>
<organism evidence="2">
    <name type="scientific">freshwater metagenome</name>
    <dbReference type="NCBI Taxonomy" id="449393"/>
    <lineage>
        <taxon>unclassified sequences</taxon>
        <taxon>metagenomes</taxon>
        <taxon>ecological metagenomes</taxon>
    </lineage>
</organism>
<feature type="compositionally biased region" description="Basic and acidic residues" evidence="1">
    <location>
        <begin position="235"/>
        <end position="246"/>
    </location>
</feature>
<dbReference type="AlphaFoldDB" id="A0A6J6FRS4"/>
<evidence type="ECO:0000256" key="1">
    <source>
        <dbReference type="SAM" id="MobiDB-lite"/>
    </source>
</evidence>
<sequence>MCSACRSAAGDDDLQHDGRHVEGQPEQARAADVGPPLGLLRRREVGGDLVAESVLRTTEVLGDERGDDGERCGDLQRREEVGDGIGHAHTPEDLPVARRVRAHELEVRGLHLTQATGDVDEDDEVHHQRDHQPARHLTGDREHVVEHCDEHEDRHRVQRDRQRGDDLVEQLEPQQHERHQHTQRGPDEQTDEGVPAGHPHRGPDQIDVVDEAAEDLRGRDEEVGLDVERRHGRLPHTEEQRAEHQRWQHHLGGGAEGVQRGSLAHRSSMPRAPPVISTPRSASRTAVIRP</sequence>
<proteinExistence type="predicted"/>